<dbReference type="GO" id="GO:0015483">
    <property type="term" value="F:long-chain fatty acid transporting porin activity"/>
    <property type="evidence" value="ECO:0007669"/>
    <property type="project" value="TreeGrafter"/>
</dbReference>
<evidence type="ECO:0000256" key="5">
    <source>
        <dbReference type="ARBA" id="ARBA00022729"/>
    </source>
</evidence>
<protein>
    <submittedName>
        <fullName evidence="9">Aromatic hydrocarbon degradation protein</fullName>
    </submittedName>
</protein>
<name>A0A7M1AY38_9BACT</name>
<dbReference type="SUPFAM" id="SSF56935">
    <property type="entry name" value="Porins"/>
    <property type="match status" value="1"/>
</dbReference>
<comment type="subcellular location">
    <subcellularLocation>
        <location evidence="1">Cell outer membrane</location>
        <topology evidence="1">Multi-pass membrane protein</topology>
    </subcellularLocation>
</comment>
<organism evidence="9 10">
    <name type="scientific">Sulfurimonas marina</name>
    <dbReference type="NCBI Taxonomy" id="2590551"/>
    <lineage>
        <taxon>Bacteria</taxon>
        <taxon>Pseudomonadati</taxon>
        <taxon>Campylobacterota</taxon>
        <taxon>Epsilonproteobacteria</taxon>
        <taxon>Campylobacterales</taxon>
        <taxon>Sulfurimonadaceae</taxon>
        <taxon>Sulfurimonas</taxon>
    </lineage>
</organism>
<evidence type="ECO:0000256" key="6">
    <source>
        <dbReference type="ARBA" id="ARBA00023136"/>
    </source>
</evidence>
<proteinExistence type="inferred from homology"/>
<keyword evidence="10" id="KW-1185">Reference proteome</keyword>
<keyword evidence="3" id="KW-1134">Transmembrane beta strand</keyword>
<evidence type="ECO:0000313" key="10">
    <source>
        <dbReference type="Proteomes" id="UP000593910"/>
    </source>
</evidence>
<dbReference type="KEGG" id="smax:FJR03_11200"/>
<evidence type="ECO:0000256" key="4">
    <source>
        <dbReference type="ARBA" id="ARBA00022692"/>
    </source>
</evidence>
<evidence type="ECO:0000256" key="1">
    <source>
        <dbReference type="ARBA" id="ARBA00004571"/>
    </source>
</evidence>
<comment type="similarity">
    <text evidence="2">Belongs to the OmpP1/FadL family.</text>
</comment>
<evidence type="ECO:0000313" key="9">
    <source>
        <dbReference type="EMBL" id="QOP42275.1"/>
    </source>
</evidence>
<dbReference type="InterPro" id="IPR005017">
    <property type="entry name" value="OMPP1/FadL/TodX"/>
</dbReference>
<feature type="chain" id="PRO_5032789715" evidence="8">
    <location>
        <begin position="23"/>
        <end position="408"/>
    </location>
</feature>
<gene>
    <name evidence="9" type="ORF">FJR03_11200</name>
</gene>
<reference evidence="9 10" key="1">
    <citation type="submission" date="2019-06" db="EMBL/GenBank/DDBJ databases">
        <title>Sulfurimonas gotlandica sp. nov., a chemoautotrophic and psychrotolerant epsilonproteobacterium isolated from a pelagic redoxcline, and an emended description of the genus Sulfurimonas.</title>
        <authorList>
            <person name="Wang S."/>
            <person name="Jiang L."/>
            <person name="Shao Z."/>
        </authorList>
    </citation>
    <scope>NUCLEOTIDE SEQUENCE [LARGE SCALE GENOMIC DNA]</scope>
    <source>
        <strain evidence="9 10">B2</strain>
    </source>
</reference>
<keyword evidence="7" id="KW-0998">Cell outer membrane</keyword>
<dbReference type="Pfam" id="PF03349">
    <property type="entry name" value="Toluene_X"/>
    <property type="match status" value="1"/>
</dbReference>
<dbReference type="Proteomes" id="UP000593910">
    <property type="component" value="Chromosome"/>
</dbReference>
<dbReference type="RefSeq" id="WP_193113596.1">
    <property type="nucleotide sequence ID" value="NZ_CP041165.1"/>
</dbReference>
<evidence type="ECO:0000256" key="2">
    <source>
        <dbReference type="ARBA" id="ARBA00008163"/>
    </source>
</evidence>
<feature type="signal peptide" evidence="8">
    <location>
        <begin position="1"/>
        <end position="22"/>
    </location>
</feature>
<dbReference type="PANTHER" id="PTHR35093">
    <property type="entry name" value="OUTER MEMBRANE PROTEIN NMB0088-RELATED"/>
    <property type="match status" value="1"/>
</dbReference>
<keyword evidence="5 8" id="KW-0732">Signal</keyword>
<dbReference type="PANTHER" id="PTHR35093:SF8">
    <property type="entry name" value="OUTER MEMBRANE PROTEIN NMB0088-RELATED"/>
    <property type="match status" value="1"/>
</dbReference>
<dbReference type="GO" id="GO:0009279">
    <property type="term" value="C:cell outer membrane"/>
    <property type="evidence" value="ECO:0007669"/>
    <property type="project" value="UniProtKB-SubCell"/>
</dbReference>
<dbReference type="Gene3D" id="2.40.160.60">
    <property type="entry name" value="Outer membrane protein transport protein (OMPP1/FadL/TodX)"/>
    <property type="match status" value="1"/>
</dbReference>
<accession>A0A7M1AY38</accession>
<dbReference type="EMBL" id="CP041165">
    <property type="protein sequence ID" value="QOP42275.1"/>
    <property type="molecule type" value="Genomic_DNA"/>
</dbReference>
<keyword evidence="6" id="KW-0472">Membrane</keyword>
<evidence type="ECO:0000256" key="3">
    <source>
        <dbReference type="ARBA" id="ARBA00022452"/>
    </source>
</evidence>
<evidence type="ECO:0000256" key="7">
    <source>
        <dbReference type="ARBA" id="ARBA00023237"/>
    </source>
</evidence>
<sequence length="408" mass="42560">MKKTIKLAVVAALALGATSAFATNGSALIGVGAKARGMAGTGIGMTHGAESALVNPALITSVKGTEVSFGGTLFMPDVKNTNDMTGLGGTTATNTSAADMNVIPSVSIASKVTDNFYMGVGIWGTAGMGTDYRDADAATDTQLQMVTNLQLMQFGLPLAYKMDSFSVAVTPILQYGALDINYNFGGNTGMGIAQDLAFGYNLGLSYEMSGLTVGAVYKSQIDMQYKGFDAVVTPFTGGAGYTNDKLSTPAEIGIGASYAMGEHTVAIDYKQIKWSSCKGYEDFEWDDQNVIAIGYEYATNSWALRAGYNYASSPISEQTYAGANSANLAAGVVNTFNLLGFPAIVESHYAIGATYNVSEVTSLDLGLTYAPEVTNTYENFNAAFGGGAGDMTVKHSQTGVSAQVNFAF</sequence>
<evidence type="ECO:0000256" key="8">
    <source>
        <dbReference type="SAM" id="SignalP"/>
    </source>
</evidence>
<dbReference type="AlphaFoldDB" id="A0A7M1AY38"/>
<keyword evidence="4" id="KW-0812">Transmembrane</keyword>